<reference evidence="2 3" key="1">
    <citation type="journal article" date="2020" name="ISME J.">
        <title>Uncovering the hidden diversity of litter-decomposition mechanisms in mushroom-forming fungi.</title>
        <authorList>
            <person name="Floudas D."/>
            <person name="Bentzer J."/>
            <person name="Ahren D."/>
            <person name="Johansson T."/>
            <person name="Persson P."/>
            <person name="Tunlid A."/>
        </authorList>
    </citation>
    <scope>NUCLEOTIDE SEQUENCE [LARGE SCALE GENOMIC DNA]</scope>
    <source>
        <strain evidence="2 3">CBS 101986</strain>
    </source>
</reference>
<dbReference type="AlphaFoldDB" id="A0A8H5F3F5"/>
<dbReference type="Pfam" id="PF02353">
    <property type="entry name" value="CMAS"/>
    <property type="match status" value="1"/>
</dbReference>
<protein>
    <recommendedName>
        <fullName evidence="4">S-adenosyl-L-methionine-dependent methyltransferase</fullName>
    </recommendedName>
</protein>
<dbReference type="PANTHER" id="PTHR43832">
    <property type="match status" value="1"/>
</dbReference>
<evidence type="ECO:0000256" key="1">
    <source>
        <dbReference type="ARBA" id="ARBA00010815"/>
    </source>
</evidence>
<sequence length="362" mass="41711">MNALLEVGYDLLDRGLVPDFLIRVAIRLLLRQRLREIDAGSFADNHEAKMKWIEGVRQRDTIADLTHKANEQHYEVKTEFILSTLGPYAKYSSCLYPTGKETLAQAEKLMLESYCMKAQLKDGQDILDLGCGWGSLSLFLAEKYPNSRITGLSNSSTQKSHIDAATKTRGLTNLKIVTADVNTFDFDKETRFDRILSIEMFEHMKNYQILLKKVSTWLRPRAEKAPSDEESLLFIHIFCHRTTPYHFVEDDGWMAKNFFSGGTMPSHDLFLYFQSDLTLVRSWYLSGMNYSRTCEDWLREQDKNGKAGLKELEQDALKKGLPAVEGKKAFHRFRVFYMACSELFRMDGGEQWGVGHYLFKAK</sequence>
<evidence type="ECO:0000313" key="3">
    <source>
        <dbReference type="Proteomes" id="UP000567179"/>
    </source>
</evidence>
<evidence type="ECO:0008006" key="4">
    <source>
        <dbReference type="Google" id="ProtNLM"/>
    </source>
</evidence>
<evidence type="ECO:0000313" key="2">
    <source>
        <dbReference type="EMBL" id="KAF5321853.1"/>
    </source>
</evidence>
<comment type="caution">
    <text evidence="2">The sequence shown here is derived from an EMBL/GenBank/DDBJ whole genome shotgun (WGS) entry which is preliminary data.</text>
</comment>
<dbReference type="EMBL" id="JAACJJ010000028">
    <property type="protein sequence ID" value="KAF5321853.1"/>
    <property type="molecule type" value="Genomic_DNA"/>
</dbReference>
<dbReference type="PANTHER" id="PTHR43832:SF1">
    <property type="entry name" value="S-ADENOSYL-L-METHIONINE-DEPENDENT METHYLTRANSFERASES SUPERFAMILY PROTEIN"/>
    <property type="match status" value="1"/>
</dbReference>
<dbReference type="OrthoDB" id="506498at2759"/>
<dbReference type="Proteomes" id="UP000567179">
    <property type="component" value="Unassembled WGS sequence"/>
</dbReference>
<dbReference type="Gene3D" id="3.40.50.150">
    <property type="entry name" value="Vaccinia Virus protein VP39"/>
    <property type="match status" value="1"/>
</dbReference>
<dbReference type="CDD" id="cd02440">
    <property type="entry name" value="AdoMet_MTases"/>
    <property type="match status" value="1"/>
</dbReference>
<proteinExistence type="inferred from homology"/>
<dbReference type="InterPro" id="IPR029063">
    <property type="entry name" value="SAM-dependent_MTases_sf"/>
</dbReference>
<accession>A0A8H5F3F5</accession>
<gene>
    <name evidence="2" type="ORF">D9619_001464</name>
</gene>
<comment type="similarity">
    <text evidence="1">Belongs to the CFA/CMAS family.</text>
</comment>
<name>A0A8H5F3F5_9AGAR</name>
<keyword evidence="3" id="KW-1185">Reference proteome</keyword>
<dbReference type="SUPFAM" id="SSF53335">
    <property type="entry name" value="S-adenosyl-L-methionine-dependent methyltransferases"/>
    <property type="match status" value="1"/>
</dbReference>
<organism evidence="2 3">
    <name type="scientific">Psilocybe cf. subviscida</name>
    <dbReference type="NCBI Taxonomy" id="2480587"/>
    <lineage>
        <taxon>Eukaryota</taxon>
        <taxon>Fungi</taxon>
        <taxon>Dikarya</taxon>
        <taxon>Basidiomycota</taxon>
        <taxon>Agaricomycotina</taxon>
        <taxon>Agaricomycetes</taxon>
        <taxon>Agaricomycetidae</taxon>
        <taxon>Agaricales</taxon>
        <taxon>Agaricineae</taxon>
        <taxon>Strophariaceae</taxon>
        <taxon>Psilocybe</taxon>
    </lineage>
</organism>
<dbReference type="FunFam" id="3.40.50.150:FF:000554">
    <property type="entry name" value="Cation-transporting ATPase"/>
    <property type="match status" value="1"/>
</dbReference>